<dbReference type="AlphaFoldDB" id="A0AA40A3L1"/>
<evidence type="ECO:0000313" key="2">
    <source>
        <dbReference type="EMBL" id="KAK0708647.1"/>
    </source>
</evidence>
<gene>
    <name evidence="2" type="ORF">B0H67DRAFT_557078</name>
</gene>
<evidence type="ECO:0000256" key="1">
    <source>
        <dbReference type="SAM" id="MobiDB-lite"/>
    </source>
</evidence>
<reference evidence="2" key="1">
    <citation type="submission" date="2023-06" db="EMBL/GenBank/DDBJ databases">
        <title>Genome-scale phylogeny and comparative genomics of the fungal order Sordariales.</title>
        <authorList>
            <consortium name="Lawrence Berkeley National Laboratory"/>
            <person name="Hensen N."/>
            <person name="Bonometti L."/>
            <person name="Westerberg I."/>
            <person name="Brannstrom I.O."/>
            <person name="Guillou S."/>
            <person name="Cros-Aarteil S."/>
            <person name="Calhoun S."/>
            <person name="Haridas S."/>
            <person name="Kuo A."/>
            <person name="Mondo S."/>
            <person name="Pangilinan J."/>
            <person name="Riley R."/>
            <person name="Labutti K."/>
            <person name="Andreopoulos B."/>
            <person name="Lipzen A."/>
            <person name="Chen C."/>
            <person name="Yanf M."/>
            <person name="Daum C."/>
            <person name="Ng V."/>
            <person name="Clum A."/>
            <person name="Steindorff A."/>
            <person name="Ohm R."/>
            <person name="Martin F."/>
            <person name="Silar P."/>
            <person name="Natvig D."/>
            <person name="Lalanne C."/>
            <person name="Gautier V."/>
            <person name="Ament-Velasquez S.L."/>
            <person name="Kruys A."/>
            <person name="Hutchinson M.I."/>
            <person name="Powell A.J."/>
            <person name="Barry K."/>
            <person name="Miller A.N."/>
            <person name="Grigoriev I.V."/>
            <person name="Debuchy R."/>
            <person name="Gladieux P."/>
            <person name="Thoren M.H."/>
            <person name="Johannesson H."/>
        </authorList>
    </citation>
    <scope>NUCLEOTIDE SEQUENCE</scope>
    <source>
        <strain evidence="2">SMH4607-1</strain>
    </source>
</reference>
<feature type="region of interest" description="Disordered" evidence="1">
    <location>
        <begin position="153"/>
        <end position="205"/>
    </location>
</feature>
<proteinExistence type="predicted"/>
<sequence>MSKVAACDGPHPSRSHLLLPTQMCAALRQILADYHSNTSKKLTIIVLTTGRWERDEGLEEVEELLAREIGNMANDPSFHRERRLTIEFVSFGEDEEGLRRLKNLDDDFGEKHGIPDVIDTEPWQGDPDKMLLGSIHALMDKQVTPPADHYRMGGASGHLTEPASPVHYRAPSPGSGPRNSTFSLPRSDTGTRKPGSRSGFRRVFG</sequence>
<accession>A0AA40A3L1</accession>
<evidence type="ECO:0000313" key="3">
    <source>
        <dbReference type="Proteomes" id="UP001172102"/>
    </source>
</evidence>
<keyword evidence="3" id="KW-1185">Reference proteome</keyword>
<name>A0AA40A3L1_9PEZI</name>
<feature type="compositionally biased region" description="Polar residues" evidence="1">
    <location>
        <begin position="177"/>
        <end position="188"/>
    </location>
</feature>
<dbReference type="EMBL" id="JAUKUA010000006">
    <property type="protein sequence ID" value="KAK0708647.1"/>
    <property type="molecule type" value="Genomic_DNA"/>
</dbReference>
<organism evidence="2 3">
    <name type="scientific">Lasiosphaeris hirsuta</name>
    <dbReference type="NCBI Taxonomy" id="260670"/>
    <lineage>
        <taxon>Eukaryota</taxon>
        <taxon>Fungi</taxon>
        <taxon>Dikarya</taxon>
        <taxon>Ascomycota</taxon>
        <taxon>Pezizomycotina</taxon>
        <taxon>Sordariomycetes</taxon>
        <taxon>Sordariomycetidae</taxon>
        <taxon>Sordariales</taxon>
        <taxon>Lasiosphaeriaceae</taxon>
        <taxon>Lasiosphaeris</taxon>
    </lineage>
</organism>
<comment type="caution">
    <text evidence="2">The sequence shown here is derived from an EMBL/GenBank/DDBJ whole genome shotgun (WGS) entry which is preliminary data.</text>
</comment>
<protein>
    <submittedName>
        <fullName evidence="2">Uncharacterized protein</fullName>
    </submittedName>
</protein>
<dbReference type="Proteomes" id="UP001172102">
    <property type="component" value="Unassembled WGS sequence"/>
</dbReference>